<reference evidence="3" key="1">
    <citation type="journal article" date="2018" name="Nat. Microbiol.">
        <title>Leveraging single-cell genomics to expand the fungal tree of life.</title>
        <authorList>
            <person name="Ahrendt S.R."/>
            <person name="Quandt C.A."/>
            <person name="Ciobanu D."/>
            <person name="Clum A."/>
            <person name="Salamov A."/>
            <person name="Andreopoulos B."/>
            <person name="Cheng J.F."/>
            <person name="Woyke T."/>
            <person name="Pelin A."/>
            <person name="Henrissat B."/>
            <person name="Reynolds N.K."/>
            <person name="Benny G.L."/>
            <person name="Smith M.E."/>
            <person name="James T.Y."/>
            <person name="Grigoriev I.V."/>
        </authorList>
    </citation>
    <scope>NUCLEOTIDE SEQUENCE [LARGE SCALE GENOMIC DNA]</scope>
</reference>
<evidence type="ECO:0000313" key="3">
    <source>
        <dbReference type="Proteomes" id="UP000269721"/>
    </source>
</evidence>
<name>A0A4P9WJU0_9FUNG</name>
<feature type="region of interest" description="Disordered" evidence="1">
    <location>
        <begin position="1"/>
        <end position="32"/>
    </location>
</feature>
<dbReference type="EMBL" id="KZ994682">
    <property type="protein sequence ID" value="RKO92335.1"/>
    <property type="molecule type" value="Genomic_DNA"/>
</dbReference>
<dbReference type="Proteomes" id="UP000269721">
    <property type="component" value="Unassembled WGS sequence"/>
</dbReference>
<keyword evidence="3" id="KW-1185">Reference proteome</keyword>
<gene>
    <name evidence="2" type="ORF">BDK51DRAFT_44471</name>
</gene>
<accession>A0A4P9WJU0</accession>
<sequence>MSDSSRPRSDLPVAASISPVKSGGFHATRPSNLRSHQATTTALIRMTRPTVASSAILPSLRPPMVVTLRCQAGLSLVWSRVWQGSSGPRFGGGVVGVIVEALMVGGNLAEAEKQAGLHWTRPTMTDLRLMRGLNCGMFVATDDATNGPPALRRRYFHRSLRLRRHLRHDHHLRWHSLHVARLPDDARHILQGRCARRCRCFRRCFPKEGPN</sequence>
<evidence type="ECO:0000256" key="1">
    <source>
        <dbReference type="SAM" id="MobiDB-lite"/>
    </source>
</evidence>
<organism evidence="2 3">
    <name type="scientific">Blyttiomyces helicus</name>
    <dbReference type="NCBI Taxonomy" id="388810"/>
    <lineage>
        <taxon>Eukaryota</taxon>
        <taxon>Fungi</taxon>
        <taxon>Fungi incertae sedis</taxon>
        <taxon>Chytridiomycota</taxon>
        <taxon>Chytridiomycota incertae sedis</taxon>
        <taxon>Chytridiomycetes</taxon>
        <taxon>Chytridiomycetes incertae sedis</taxon>
        <taxon>Blyttiomyces</taxon>
    </lineage>
</organism>
<evidence type="ECO:0000313" key="2">
    <source>
        <dbReference type="EMBL" id="RKO92335.1"/>
    </source>
</evidence>
<protein>
    <submittedName>
        <fullName evidence="2">Uncharacterized protein</fullName>
    </submittedName>
</protein>
<dbReference type="AlphaFoldDB" id="A0A4P9WJU0"/>
<proteinExistence type="predicted"/>